<sequence length="428" mass="46722">MGNDSEVLWGHFVSYAGLLSLATFSIYTGAYSALPNPPKAKSTHDSDDEDELAETISSSEAYLFPVLGSVTLGGIYLAFKYLSKEWINWLFGIYFAFMGVATVWRSSTSLLKYLMGPSLWNSFPKYKLLVLEGTRECFYMPLPLPSLLLSLPSAIPSILYFASTTSTKPALLSNILALSFAHNAFGILKLDSFKTGTILLAGLFFYDIWWVFGTNVMVKVATSFDAPIKLVWPKSFFAATASRETLLGLGDIVIPGLFIVFALRYDQNRHFAQGRRSKSFDKPYFNAAMSAYVMGLATTMFVMHFFQKAQPALLYLSPACILSFVVTGITRGELGHAWAWTTDEEKKQVEESKKAPSLPTPTIKITPSSPATSDPMAPTILTAEPSPPSVLDAVASEIGADGSGSGVEDAGSEDGKARKRKSSKKKKA</sequence>
<evidence type="ECO:0008006" key="12">
    <source>
        <dbReference type="Google" id="ProtNLM"/>
    </source>
</evidence>
<evidence type="ECO:0000313" key="10">
    <source>
        <dbReference type="EMBL" id="KDQ21956.1"/>
    </source>
</evidence>
<name>A0A067NDV6_BOTB1</name>
<dbReference type="InterPro" id="IPR006639">
    <property type="entry name" value="Preselin/SPP"/>
</dbReference>
<dbReference type="SMART" id="SM00730">
    <property type="entry name" value="PSN"/>
    <property type="match status" value="1"/>
</dbReference>
<dbReference type="GO" id="GO:0006465">
    <property type="term" value="P:signal peptide processing"/>
    <property type="evidence" value="ECO:0007669"/>
    <property type="project" value="TreeGrafter"/>
</dbReference>
<feature type="compositionally biased region" description="Low complexity" evidence="8">
    <location>
        <begin position="356"/>
        <end position="373"/>
    </location>
</feature>
<proteinExistence type="inferred from homology"/>
<keyword evidence="4" id="KW-0378">Hydrolase</keyword>
<dbReference type="GO" id="GO:0033619">
    <property type="term" value="P:membrane protein proteolysis"/>
    <property type="evidence" value="ECO:0007669"/>
    <property type="project" value="TreeGrafter"/>
</dbReference>
<dbReference type="PANTHER" id="PTHR12174:SF23">
    <property type="entry name" value="MINOR HISTOCOMPATIBILITY ANTIGEN H13"/>
    <property type="match status" value="1"/>
</dbReference>
<evidence type="ECO:0000313" key="11">
    <source>
        <dbReference type="Proteomes" id="UP000027195"/>
    </source>
</evidence>
<feature type="transmembrane region" description="Helical" evidence="9">
    <location>
        <begin position="284"/>
        <end position="306"/>
    </location>
</feature>
<evidence type="ECO:0000256" key="9">
    <source>
        <dbReference type="SAM" id="Phobius"/>
    </source>
</evidence>
<keyword evidence="3 9" id="KW-0812">Transmembrane</keyword>
<dbReference type="HOGENOM" id="CLU_023799_0_1_1"/>
<feature type="region of interest" description="Disordered" evidence="8">
    <location>
        <begin position="348"/>
        <end position="428"/>
    </location>
</feature>
<organism evidence="10 11">
    <name type="scientific">Botryobasidium botryosum (strain FD-172 SS1)</name>
    <dbReference type="NCBI Taxonomy" id="930990"/>
    <lineage>
        <taxon>Eukaryota</taxon>
        <taxon>Fungi</taxon>
        <taxon>Dikarya</taxon>
        <taxon>Basidiomycota</taxon>
        <taxon>Agaricomycotina</taxon>
        <taxon>Agaricomycetes</taxon>
        <taxon>Cantharellales</taxon>
        <taxon>Botryobasidiaceae</taxon>
        <taxon>Botryobasidium</taxon>
    </lineage>
</organism>
<protein>
    <recommendedName>
        <fullName evidence="12">Peptidase A22B, signal peptide peptidase</fullName>
    </recommendedName>
</protein>
<evidence type="ECO:0000256" key="2">
    <source>
        <dbReference type="ARBA" id="ARBA00006859"/>
    </source>
</evidence>
<feature type="transmembrane region" description="Helical" evidence="9">
    <location>
        <begin position="195"/>
        <end position="212"/>
    </location>
</feature>
<keyword evidence="7 9" id="KW-0472">Membrane</keyword>
<reference evidence="11" key="1">
    <citation type="journal article" date="2014" name="Proc. Natl. Acad. Sci. U.S.A.">
        <title>Extensive sampling of basidiomycete genomes demonstrates inadequacy of the white-rot/brown-rot paradigm for wood decay fungi.</title>
        <authorList>
            <person name="Riley R."/>
            <person name="Salamov A.A."/>
            <person name="Brown D.W."/>
            <person name="Nagy L.G."/>
            <person name="Floudas D."/>
            <person name="Held B.W."/>
            <person name="Levasseur A."/>
            <person name="Lombard V."/>
            <person name="Morin E."/>
            <person name="Otillar R."/>
            <person name="Lindquist E.A."/>
            <person name="Sun H."/>
            <person name="LaButti K.M."/>
            <person name="Schmutz J."/>
            <person name="Jabbour D."/>
            <person name="Luo H."/>
            <person name="Baker S.E."/>
            <person name="Pisabarro A.G."/>
            <person name="Walton J.D."/>
            <person name="Blanchette R.A."/>
            <person name="Henrissat B."/>
            <person name="Martin F."/>
            <person name="Cullen D."/>
            <person name="Hibbett D.S."/>
            <person name="Grigoriev I.V."/>
        </authorList>
    </citation>
    <scope>NUCLEOTIDE SEQUENCE [LARGE SCALE GENOMIC DNA]</scope>
    <source>
        <strain evidence="11">FD-172 SS1</strain>
    </source>
</reference>
<feature type="transmembrane region" description="Helical" evidence="9">
    <location>
        <begin position="142"/>
        <end position="163"/>
    </location>
</feature>
<evidence type="ECO:0000256" key="3">
    <source>
        <dbReference type="ARBA" id="ARBA00022692"/>
    </source>
</evidence>
<dbReference type="Pfam" id="PF04258">
    <property type="entry name" value="Peptidase_A22B"/>
    <property type="match status" value="1"/>
</dbReference>
<dbReference type="AlphaFoldDB" id="A0A067NDV6"/>
<evidence type="ECO:0000256" key="5">
    <source>
        <dbReference type="ARBA" id="ARBA00022824"/>
    </source>
</evidence>
<feature type="transmembrane region" description="Helical" evidence="9">
    <location>
        <begin position="12"/>
        <end position="34"/>
    </location>
</feature>
<dbReference type="FunCoup" id="A0A067NDV6">
    <property type="interactions" value="160"/>
</dbReference>
<evidence type="ECO:0000256" key="4">
    <source>
        <dbReference type="ARBA" id="ARBA00022801"/>
    </source>
</evidence>
<dbReference type="GO" id="GO:0098554">
    <property type="term" value="C:cytoplasmic side of endoplasmic reticulum membrane"/>
    <property type="evidence" value="ECO:0007669"/>
    <property type="project" value="TreeGrafter"/>
</dbReference>
<dbReference type="PANTHER" id="PTHR12174">
    <property type="entry name" value="SIGNAL PEPTIDE PEPTIDASE"/>
    <property type="match status" value="1"/>
</dbReference>
<comment type="similarity">
    <text evidence="2">Belongs to the peptidase A22B family.</text>
</comment>
<dbReference type="GO" id="GO:0042500">
    <property type="term" value="F:aspartic endopeptidase activity, intramembrane cleaving"/>
    <property type="evidence" value="ECO:0007669"/>
    <property type="project" value="InterPro"/>
</dbReference>
<evidence type="ECO:0000256" key="6">
    <source>
        <dbReference type="ARBA" id="ARBA00022989"/>
    </source>
</evidence>
<evidence type="ECO:0000256" key="7">
    <source>
        <dbReference type="ARBA" id="ARBA00023136"/>
    </source>
</evidence>
<feature type="transmembrane region" description="Helical" evidence="9">
    <location>
        <begin position="245"/>
        <end position="263"/>
    </location>
</feature>
<keyword evidence="5" id="KW-0256">Endoplasmic reticulum</keyword>
<gene>
    <name evidence="10" type="ORF">BOTBODRAFT_50475</name>
</gene>
<dbReference type="STRING" id="930990.A0A067NDV6"/>
<dbReference type="EMBL" id="KL198016">
    <property type="protein sequence ID" value="KDQ21956.1"/>
    <property type="molecule type" value="Genomic_DNA"/>
</dbReference>
<feature type="transmembrane region" description="Helical" evidence="9">
    <location>
        <begin position="61"/>
        <end position="79"/>
    </location>
</feature>
<dbReference type="OrthoDB" id="29661at2759"/>
<dbReference type="GO" id="GO:0098553">
    <property type="term" value="C:lumenal side of endoplasmic reticulum membrane"/>
    <property type="evidence" value="ECO:0007669"/>
    <property type="project" value="TreeGrafter"/>
</dbReference>
<evidence type="ECO:0000256" key="1">
    <source>
        <dbReference type="ARBA" id="ARBA00004477"/>
    </source>
</evidence>
<dbReference type="Proteomes" id="UP000027195">
    <property type="component" value="Unassembled WGS sequence"/>
</dbReference>
<accession>A0A067NDV6</accession>
<evidence type="ECO:0000256" key="8">
    <source>
        <dbReference type="SAM" id="MobiDB-lite"/>
    </source>
</evidence>
<comment type="subcellular location">
    <subcellularLocation>
        <location evidence="1">Endoplasmic reticulum membrane</location>
        <topology evidence="1">Multi-pass membrane protein</topology>
    </subcellularLocation>
</comment>
<keyword evidence="6 9" id="KW-1133">Transmembrane helix</keyword>
<dbReference type="InterPro" id="IPR007369">
    <property type="entry name" value="Peptidase_A22B_SPP"/>
</dbReference>
<dbReference type="InParanoid" id="A0A067NDV6"/>
<feature type="transmembrane region" description="Helical" evidence="9">
    <location>
        <begin position="86"/>
        <end position="104"/>
    </location>
</feature>
<feature type="compositionally biased region" description="Basic residues" evidence="8">
    <location>
        <begin position="417"/>
        <end position="428"/>
    </location>
</feature>
<keyword evidence="11" id="KW-1185">Reference proteome</keyword>